<evidence type="ECO:0000256" key="1">
    <source>
        <dbReference type="SAM" id="MobiDB-lite"/>
    </source>
</evidence>
<feature type="compositionally biased region" description="Low complexity" evidence="1">
    <location>
        <begin position="263"/>
        <end position="297"/>
    </location>
</feature>
<dbReference type="AlphaFoldDB" id="A0A662YLY3"/>
<evidence type="ECO:0000313" key="2">
    <source>
        <dbReference type="EMBL" id="RXM96993.1"/>
    </source>
</evidence>
<sequence length="332" mass="34726">MCIRRYRAGLKKRTRKAFGIRKKEKDTDSTGSPDRDGEEIARPRRSTATPTPIAEPVSKKALEDPTALFGPPLETAFEAQKTEVVIDESEVWGVPRPSGPNQEAPLPRPFPTGMVYPKDKPVSPPPVPLIPPMPSETKAASPPAEPTRNIPPPLNLNGKRSSDLHPGKDHAVESTASPKEFGQGPRATPPPPPPPTYRTVVSSPGPCPGAGTGSGSSSPARPATPLASCSTTPPPPPPRPPSRPKLPPGKPGAGDVPRPFSPPAHSSSPPTVAPLARAESTSSISSTNSLSAATTPTVGKDLSVSVSEEDAFVDKLPTFDRHCDTPAGSKAY</sequence>
<gene>
    <name evidence="2" type="ORF">EOD39_14980</name>
</gene>
<feature type="compositionally biased region" description="Pro residues" evidence="1">
    <location>
        <begin position="187"/>
        <end position="196"/>
    </location>
</feature>
<keyword evidence="3" id="KW-1185">Reference proteome</keyword>
<feature type="compositionally biased region" description="Basic and acidic residues" evidence="1">
    <location>
        <begin position="160"/>
        <end position="172"/>
    </location>
</feature>
<dbReference type="Proteomes" id="UP000289886">
    <property type="component" value="Unassembled WGS sequence"/>
</dbReference>
<protein>
    <submittedName>
        <fullName evidence="2">SH3-containing GRB2-like protein 3-interacting protein 1</fullName>
    </submittedName>
</protein>
<feature type="compositionally biased region" description="Pro residues" evidence="1">
    <location>
        <begin position="122"/>
        <end position="134"/>
    </location>
</feature>
<reference evidence="2 3" key="1">
    <citation type="submission" date="2019-01" db="EMBL/GenBank/DDBJ databases">
        <title>Draft Genome and Complete Hox-Cluster Characterization of the Sterlet Sturgeon (Acipenser ruthenus).</title>
        <authorList>
            <person name="Wei Q."/>
        </authorList>
    </citation>
    <scope>NUCLEOTIDE SEQUENCE [LARGE SCALE GENOMIC DNA]</scope>
    <source>
        <strain evidence="2">WHYD16114868_AA</strain>
        <tissue evidence="2">Blood</tissue>
    </source>
</reference>
<feature type="region of interest" description="Disordered" evidence="1">
    <location>
        <begin position="14"/>
        <end position="305"/>
    </location>
</feature>
<evidence type="ECO:0000313" key="3">
    <source>
        <dbReference type="Proteomes" id="UP000289886"/>
    </source>
</evidence>
<comment type="caution">
    <text evidence="2">The sequence shown here is derived from an EMBL/GenBank/DDBJ whole genome shotgun (WGS) entry which is preliminary data.</text>
</comment>
<organism evidence="2 3">
    <name type="scientific">Acipenser ruthenus</name>
    <name type="common">Sterlet sturgeon</name>
    <dbReference type="NCBI Taxonomy" id="7906"/>
    <lineage>
        <taxon>Eukaryota</taxon>
        <taxon>Metazoa</taxon>
        <taxon>Chordata</taxon>
        <taxon>Craniata</taxon>
        <taxon>Vertebrata</taxon>
        <taxon>Euteleostomi</taxon>
        <taxon>Actinopterygii</taxon>
        <taxon>Chondrostei</taxon>
        <taxon>Acipenseriformes</taxon>
        <taxon>Acipenseridae</taxon>
        <taxon>Acipenser</taxon>
    </lineage>
</organism>
<dbReference type="EMBL" id="SCEB01001310">
    <property type="protein sequence ID" value="RXM96993.1"/>
    <property type="molecule type" value="Genomic_DNA"/>
</dbReference>
<feature type="compositionally biased region" description="Pro residues" evidence="1">
    <location>
        <begin position="143"/>
        <end position="154"/>
    </location>
</feature>
<feature type="compositionally biased region" description="Pro residues" evidence="1">
    <location>
        <begin position="232"/>
        <end position="250"/>
    </location>
</feature>
<feature type="compositionally biased region" description="Low complexity" evidence="1">
    <location>
        <begin position="215"/>
        <end position="231"/>
    </location>
</feature>
<proteinExistence type="predicted"/>
<accession>A0A662YLY3</accession>
<name>A0A662YLY3_ACIRT</name>
<feature type="compositionally biased region" description="Basic and acidic residues" evidence="1">
    <location>
        <begin position="21"/>
        <end position="42"/>
    </location>
</feature>